<feature type="domain" description="CobN/magnesium chelatase" evidence="3">
    <location>
        <begin position="131"/>
        <end position="779"/>
    </location>
</feature>
<keyword evidence="2" id="KW-1133">Transmembrane helix</keyword>
<dbReference type="InterPro" id="IPR003672">
    <property type="entry name" value="CobN/Mg_chltase"/>
</dbReference>
<evidence type="ECO:0000313" key="4">
    <source>
        <dbReference type="EMBL" id="MEN7550019.1"/>
    </source>
</evidence>
<reference evidence="4 5" key="1">
    <citation type="submission" date="2024-04" db="EMBL/GenBank/DDBJ databases">
        <title>Novel genus in family Flammeovirgaceae.</title>
        <authorList>
            <person name="Nguyen T.H."/>
            <person name="Vuong T.Q."/>
            <person name="Le H."/>
            <person name="Kim S.-G."/>
        </authorList>
    </citation>
    <scope>NUCLEOTIDE SEQUENCE [LARGE SCALE GENOMIC DNA]</scope>
    <source>
        <strain evidence="4 5">JCM 23209</strain>
    </source>
</reference>
<accession>A0AAW9RYM9</accession>
<keyword evidence="5" id="KW-1185">Reference proteome</keyword>
<dbReference type="PANTHER" id="PTHR44119:SF4">
    <property type="entry name" value="AEROBIC COBALTOCHELATASE SUBUNIT COBN"/>
    <property type="match status" value="1"/>
</dbReference>
<dbReference type="EMBL" id="JBDKWZ010000011">
    <property type="protein sequence ID" value="MEN7550019.1"/>
    <property type="molecule type" value="Genomic_DNA"/>
</dbReference>
<organism evidence="4 5">
    <name type="scientific">Rapidithrix thailandica</name>
    <dbReference type="NCBI Taxonomy" id="413964"/>
    <lineage>
        <taxon>Bacteria</taxon>
        <taxon>Pseudomonadati</taxon>
        <taxon>Bacteroidota</taxon>
        <taxon>Cytophagia</taxon>
        <taxon>Cytophagales</taxon>
        <taxon>Flammeovirgaceae</taxon>
        <taxon>Rapidithrix</taxon>
    </lineage>
</organism>
<feature type="region of interest" description="Disordered" evidence="1">
    <location>
        <begin position="803"/>
        <end position="822"/>
    </location>
</feature>
<feature type="domain" description="CobN/magnesium chelatase" evidence="3">
    <location>
        <begin position="897"/>
        <end position="1465"/>
    </location>
</feature>
<sequence>MKIPRKALFTRMGLMLLVLLLAVSGYRYYQKEISTTKIAFINYSEFKLSRISKSNANTWIEMEILDLNDLENLRQYSAVFIFGRGFQMSPEQMTALQNAGYAGINLFVESATNPNVDVTNLKGETLDKVTDYFRFGGTANYGNLLAYVRHDLEGKTWFANKPEEPISVPNDVFIHLDEKAVFEDFEACQKYMEEHGFYKPNQPKIALLTSVPGPFNANREHIDSLISMLESRNLNVYTISAATKRLDFLKQVNPDLAILMPHGRLTLGQEKEAVSWLKEKNIPLLTPLSVFQPYEDWVDDPQGFAGALLSMSVVLPEIDGGINPYAVVAQYKDETGYLSFQTIPDRLQKFGDMVEKWLLLKSKSNKDKKIAIYYFKGPGLNAMVAANMEVVPSIYNTLVRLKNEGYKVENLPASADELWEMIKAQGAVLGPYAQGAFDEFLENGHPALVEKSVYENWVAKDLAQESYEAVKKEFGEAPGEYLSTVKEGKDYLAVARLQFGNVVLLPQPLAGLGENTFQIVHGTKAAPPHPYIASYLWTRHEFQADAIIHWGTHGSLEFTLGKQVALSGYDWADALIGITPHFYVYTISNVGEGIIAKRRSYATTLTYLTPPFMEADVSGDLKQLSDKLTAFIGTSGAVREQYRKNIGELVMKLNLDTDLGLDSTGIYDDETIMHISNHIEEVRNSKVTGGLYTMGNFYNQEQIDHTAEIMAMDPIAYSLASLDKLKGKVTQKQLDNQVYFDKNYRAKSKKAIKEITQKGTSTEAVLTSLIDKKDLEAAYDWAKKSKGLSDADIIKGFISMGSAQPKDKGTGHKKTRNASEPTEEELVELKSLVIAISPYPEKVAFIEKLKSDKQFKQSAGILDPQTLEKAKTVAKAIPAMAKALEIGQQPDVFALLKMMQKESLRQLTFELLEDKSLAAQVADERKRAEQQTMATLTNPEYLESIHLIEKSTALTRMTKEQLQQHLPHLNAFVANIGLLKEKKPDELSSFLANDDLEMALKTSIENIELTLLAKESIEKEFAESVLAIEKAVSLVNQYREDLKTSTESEVQAILTGLEGGYIAPSSGGDPITNPATIPTGRNLYAIDAEKTPSPEAWTVGVNLAKNLLSTHQKKHGAYPQKISFTLWPGDFIGTEGAMIAQIFYLLGVEPVRDPFNRVVDIKLIPQQELARPRIDVVVQTAGQFRDLAASRMFLINKAVRMAALAEDAQDNFVKAGVMAAEVFMKEKGLSPKQAKEWATQRVFGGVNGTYGTNIMGMVEKGNTWEDEREVANTYINNMGAIYDEGEYWGAFQKGVFEAALQNTEVVVQPRESNTWGGLSLDHVYEFMGGLSMAVRSVTGKDPDAYFNDFRNPNNAKVQGLKEALWIEARSTLLNPKYISEYMKGGATSAETFAETFRNTYGWNVMKPNEIDNELWNNLHEVYIKDKLNLKLYDFFERENPYALEEMTAVMLETIRKGYWKASAAQIQELANLHTNLIKDHKAGCSEFVCNNEKLEAFIAENLTEQTRADYEAALRAVQESQSTDEAVVLEKETIKEKHQKVDYEDDMSVILYVLVGVVASLFVFLFIKRRRQD</sequence>
<feature type="transmembrane region" description="Helical" evidence="2">
    <location>
        <begin position="1549"/>
        <end position="1567"/>
    </location>
</feature>
<evidence type="ECO:0000259" key="3">
    <source>
        <dbReference type="Pfam" id="PF02514"/>
    </source>
</evidence>
<dbReference type="PANTHER" id="PTHR44119">
    <property type="entry name" value="MAGNESIUM-CHELATASE SUBUNIT CHLH, CHLOROPLASTIC"/>
    <property type="match status" value="1"/>
</dbReference>
<name>A0AAW9RYM9_9BACT</name>
<evidence type="ECO:0000256" key="2">
    <source>
        <dbReference type="SAM" id="Phobius"/>
    </source>
</evidence>
<protein>
    <submittedName>
        <fullName evidence="4">Cobaltochelatase subunit CobN</fullName>
    </submittedName>
</protein>
<proteinExistence type="predicted"/>
<dbReference type="RefSeq" id="WP_346822796.1">
    <property type="nucleotide sequence ID" value="NZ_JBDKWZ010000011.1"/>
</dbReference>
<evidence type="ECO:0000313" key="5">
    <source>
        <dbReference type="Proteomes" id="UP001403385"/>
    </source>
</evidence>
<keyword evidence="2" id="KW-0472">Membrane</keyword>
<comment type="caution">
    <text evidence="4">The sequence shown here is derived from an EMBL/GenBank/DDBJ whole genome shotgun (WGS) entry which is preliminary data.</text>
</comment>
<evidence type="ECO:0000256" key="1">
    <source>
        <dbReference type="SAM" id="MobiDB-lite"/>
    </source>
</evidence>
<keyword evidence="2" id="KW-0812">Transmembrane</keyword>
<gene>
    <name evidence="4" type="ORF">AAG747_18995</name>
</gene>
<dbReference type="CDD" id="cd10150">
    <property type="entry name" value="CobN_like"/>
    <property type="match status" value="1"/>
</dbReference>
<dbReference type="Pfam" id="PF02514">
    <property type="entry name" value="CobN-Mg_chel"/>
    <property type="match status" value="2"/>
</dbReference>
<dbReference type="Proteomes" id="UP001403385">
    <property type="component" value="Unassembled WGS sequence"/>
</dbReference>